<dbReference type="Pfam" id="PF05239">
    <property type="entry name" value="PRC"/>
    <property type="match status" value="1"/>
</dbReference>
<organism evidence="2 3">
    <name type="scientific">Methylobacterium frigidaeris</name>
    <dbReference type="NCBI Taxonomy" id="2038277"/>
    <lineage>
        <taxon>Bacteria</taxon>
        <taxon>Pseudomonadati</taxon>
        <taxon>Pseudomonadota</taxon>
        <taxon>Alphaproteobacteria</taxon>
        <taxon>Hyphomicrobiales</taxon>
        <taxon>Methylobacteriaceae</taxon>
        <taxon>Methylobacterium</taxon>
    </lineage>
</organism>
<gene>
    <name evidence="2" type="ORF">MPEAHAMD_5894</name>
</gene>
<dbReference type="Gene3D" id="2.30.30.240">
    <property type="entry name" value="PRC-barrel domain"/>
    <property type="match status" value="1"/>
</dbReference>
<sequence length="139" mass="15080">MTGQPRDVAGTATTLVIVLLHLAGAVPARAQAPIPFDPSDGWDNAYYQIMAKELRQLGLNKTVYSSDGHAVGRIIDVRTTPDGMHEAAIIRVRRLMGGGQIALPFYRLSKRDGRLVAMDDRATVSAMERLDTPGPGARR</sequence>
<dbReference type="InterPro" id="IPR027275">
    <property type="entry name" value="PRC-brl_dom"/>
</dbReference>
<name>A0AA37HH44_9HYPH</name>
<dbReference type="RefSeq" id="WP_238193076.1">
    <property type="nucleotide sequence ID" value="NZ_BPQJ01000045.1"/>
</dbReference>
<dbReference type="SUPFAM" id="SSF50346">
    <property type="entry name" value="PRC-barrel domain"/>
    <property type="match status" value="1"/>
</dbReference>
<protein>
    <recommendedName>
        <fullName evidence="1">PRC-barrel domain-containing protein</fullName>
    </recommendedName>
</protein>
<dbReference type="EMBL" id="BPQJ01000045">
    <property type="protein sequence ID" value="GJD65699.1"/>
    <property type="molecule type" value="Genomic_DNA"/>
</dbReference>
<evidence type="ECO:0000259" key="1">
    <source>
        <dbReference type="Pfam" id="PF05239"/>
    </source>
</evidence>
<feature type="domain" description="PRC-barrel" evidence="1">
    <location>
        <begin position="60"/>
        <end position="120"/>
    </location>
</feature>
<dbReference type="AlphaFoldDB" id="A0AA37HH44"/>
<dbReference type="InterPro" id="IPR011033">
    <property type="entry name" value="PRC_barrel-like_sf"/>
</dbReference>
<evidence type="ECO:0000313" key="2">
    <source>
        <dbReference type="EMBL" id="GJD65699.1"/>
    </source>
</evidence>
<reference evidence="2" key="2">
    <citation type="submission" date="2021-08" db="EMBL/GenBank/DDBJ databases">
        <authorList>
            <person name="Tani A."/>
            <person name="Ola A."/>
            <person name="Ogura Y."/>
            <person name="Katsura K."/>
            <person name="Hayashi T."/>
        </authorList>
    </citation>
    <scope>NUCLEOTIDE SEQUENCE</scope>
    <source>
        <strain evidence="2">JCM 32048</strain>
    </source>
</reference>
<reference evidence="2" key="1">
    <citation type="journal article" date="2016" name="Front. Microbiol.">
        <title>Genome Sequence of the Piezophilic, Mesophilic Sulfate-Reducing Bacterium Desulfovibrio indicus J2T.</title>
        <authorList>
            <person name="Cao J."/>
            <person name="Maignien L."/>
            <person name="Shao Z."/>
            <person name="Alain K."/>
            <person name="Jebbar M."/>
        </authorList>
    </citation>
    <scope>NUCLEOTIDE SEQUENCE</scope>
    <source>
        <strain evidence="2">JCM 32048</strain>
    </source>
</reference>
<comment type="caution">
    <text evidence="2">The sequence shown here is derived from an EMBL/GenBank/DDBJ whole genome shotgun (WGS) entry which is preliminary data.</text>
</comment>
<accession>A0AA37HH44</accession>
<proteinExistence type="predicted"/>
<keyword evidence="3" id="KW-1185">Reference proteome</keyword>
<evidence type="ECO:0000313" key="3">
    <source>
        <dbReference type="Proteomes" id="UP001055286"/>
    </source>
</evidence>
<dbReference type="Proteomes" id="UP001055286">
    <property type="component" value="Unassembled WGS sequence"/>
</dbReference>